<keyword evidence="1" id="KW-0732">Signal</keyword>
<accession>A0A090S5X7</accession>
<feature type="chain" id="PRO_5001864719" description="DUF2989 domain-containing protein" evidence="1">
    <location>
        <begin position="26"/>
        <end position="278"/>
    </location>
</feature>
<name>A0A090S5X7_9VIBR</name>
<comment type="caution">
    <text evidence="2">The sequence shown here is derived from an EMBL/GenBank/DDBJ whole genome shotgun (WGS) entry which is preliminary data.</text>
</comment>
<dbReference type="AlphaFoldDB" id="A0A090S5X7"/>
<sequence length="278" mass="31707">MYSITSSKMKLPQALLVLLSASMLAGCFEARKNTDQLCEQEPSLNCAVLNTSDGQCRIPRTNLIWHRYEMMKAPSEANTIEDYYLLKEYRKCLELASQIQPIEQADLKARRFEALMYSINEQERVTKSLSSSTSPDTLYFLWSETGDHTARRRFLEMEGSPQLDTAELQYALATYYISRDKNKTYQLLNRSLELSSGGKTVNKDVIKALASVTQSLDQPQQSFLWAMVAKQFDIPIASDNELRLMFNLDDSEYDRLRSQANTVAKAIKNGSYSPNLSR</sequence>
<dbReference type="STRING" id="990268.JCM19235_1735"/>
<gene>
    <name evidence="2" type="ORF">JCM19235_1735</name>
</gene>
<evidence type="ECO:0008006" key="4">
    <source>
        <dbReference type="Google" id="ProtNLM"/>
    </source>
</evidence>
<keyword evidence="3" id="KW-1185">Reference proteome</keyword>
<reference evidence="2 3" key="1">
    <citation type="submission" date="2014-09" db="EMBL/GenBank/DDBJ databases">
        <title>Vibrio maritimus JCM 19235. (C45) whole genome shotgun sequence.</title>
        <authorList>
            <person name="Sawabe T."/>
            <person name="Meirelles P."/>
            <person name="Nakanishi M."/>
            <person name="Sayaka M."/>
            <person name="Hattori M."/>
            <person name="Ohkuma M."/>
        </authorList>
    </citation>
    <scope>NUCLEOTIDE SEQUENCE [LARGE SCALE GENOMIC DNA]</scope>
    <source>
        <strain evidence="3">JCM19235</strain>
    </source>
</reference>
<organism evidence="2 3">
    <name type="scientific">Vibrio maritimus</name>
    <dbReference type="NCBI Taxonomy" id="990268"/>
    <lineage>
        <taxon>Bacteria</taxon>
        <taxon>Pseudomonadati</taxon>
        <taxon>Pseudomonadota</taxon>
        <taxon>Gammaproteobacteria</taxon>
        <taxon>Vibrionales</taxon>
        <taxon>Vibrionaceae</taxon>
        <taxon>Vibrio</taxon>
    </lineage>
</organism>
<dbReference type="EMBL" id="BBMR01000010">
    <property type="protein sequence ID" value="GAL21909.1"/>
    <property type="molecule type" value="Genomic_DNA"/>
</dbReference>
<proteinExistence type="predicted"/>
<protein>
    <recommendedName>
        <fullName evidence="4">DUF2989 domain-containing protein</fullName>
    </recommendedName>
</protein>
<dbReference type="InterPro" id="IPR021372">
    <property type="entry name" value="DUF2989"/>
</dbReference>
<evidence type="ECO:0000256" key="1">
    <source>
        <dbReference type="SAM" id="SignalP"/>
    </source>
</evidence>
<dbReference type="Pfam" id="PF11207">
    <property type="entry name" value="DUF2989"/>
    <property type="match status" value="1"/>
</dbReference>
<evidence type="ECO:0000313" key="3">
    <source>
        <dbReference type="Proteomes" id="UP000029228"/>
    </source>
</evidence>
<feature type="signal peptide" evidence="1">
    <location>
        <begin position="1"/>
        <end position="25"/>
    </location>
</feature>
<evidence type="ECO:0000313" key="2">
    <source>
        <dbReference type="EMBL" id="GAL21909.1"/>
    </source>
</evidence>
<dbReference type="Proteomes" id="UP000029228">
    <property type="component" value="Unassembled WGS sequence"/>
</dbReference>